<dbReference type="GO" id="GO:0006412">
    <property type="term" value="P:translation"/>
    <property type="evidence" value="ECO:0007669"/>
    <property type="project" value="UniProtKB-UniRule"/>
</dbReference>
<evidence type="ECO:0000313" key="9">
    <source>
        <dbReference type="Proteomes" id="UP000318437"/>
    </source>
</evidence>
<dbReference type="InterPro" id="IPR020814">
    <property type="entry name" value="Ribosomal_S6_plastid/chlpt"/>
</dbReference>
<keyword evidence="9" id="KW-1185">Reference proteome</keyword>
<comment type="function">
    <text evidence="4 6">Binds together with bS18 to 16S ribosomal RNA.</text>
</comment>
<accession>A0A5C6CY83</accession>
<comment type="similarity">
    <text evidence="1 6">Belongs to the bacterial ribosomal protein bS6 family.</text>
</comment>
<evidence type="ECO:0000313" key="8">
    <source>
        <dbReference type="EMBL" id="TWU28507.1"/>
    </source>
</evidence>
<dbReference type="EMBL" id="SJPS01000002">
    <property type="protein sequence ID" value="TWU28507.1"/>
    <property type="molecule type" value="Genomic_DNA"/>
</dbReference>
<dbReference type="SUPFAM" id="SSF54995">
    <property type="entry name" value="Ribosomal protein S6"/>
    <property type="match status" value="1"/>
</dbReference>
<dbReference type="HAMAP" id="MF_00360">
    <property type="entry name" value="Ribosomal_bS6"/>
    <property type="match status" value="1"/>
</dbReference>
<dbReference type="GO" id="GO:0005840">
    <property type="term" value="C:ribosome"/>
    <property type="evidence" value="ECO:0007669"/>
    <property type="project" value="UniProtKB-KW"/>
</dbReference>
<evidence type="ECO:0000256" key="1">
    <source>
        <dbReference type="ARBA" id="ARBA00009512"/>
    </source>
</evidence>
<dbReference type="NCBIfam" id="TIGR00166">
    <property type="entry name" value="S6"/>
    <property type="match status" value="1"/>
</dbReference>
<evidence type="ECO:0000256" key="2">
    <source>
        <dbReference type="ARBA" id="ARBA00022980"/>
    </source>
</evidence>
<name>A0A5C6CY83_9BACT</name>
<protein>
    <recommendedName>
        <fullName evidence="5 6">Small ribosomal subunit protein bS6</fullName>
    </recommendedName>
</protein>
<evidence type="ECO:0000256" key="5">
    <source>
        <dbReference type="ARBA" id="ARBA00035294"/>
    </source>
</evidence>
<evidence type="ECO:0000256" key="6">
    <source>
        <dbReference type="HAMAP-Rule" id="MF_00360"/>
    </source>
</evidence>
<dbReference type="AlphaFoldDB" id="A0A5C6CY83"/>
<evidence type="ECO:0000256" key="7">
    <source>
        <dbReference type="SAM" id="MobiDB-lite"/>
    </source>
</evidence>
<dbReference type="InterPro" id="IPR014717">
    <property type="entry name" value="Transl_elong_EF1B/ribsomal_bS6"/>
</dbReference>
<evidence type="ECO:0000256" key="3">
    <source>
        <dbReference type="ARBA" id="ARBA00023274"/>
    </source>
</evidence>
<organism evidence="8 9">
    <name type="scientific">Bythopirellula polymerisocia</name>
    <dbReference type="NCBI Taxonomy" id="2528003"/>
    <lineage>
        <taxon>Bacteria</taxon>
        <taxon>Pseudomonadati</taxon>
        <taxon>Planctomycetota</taxon>
        <taxon>Planctomycetia</taxon>
        <taxon>Pirellulales</taxon>
        <taxon>Lacipirellulaceae</taxon>
        <taxon>Bythopirellula</taxon>
    </lineage>
</organism>
<feature type="region of interest" description="Disordered" evidence="7">
    <location>
        <begin position="122"/>
        <end position="143"/>
    </location>
</feature>
<dbReference type="InterPro" id="IPR035980">
    <property type="entry name" value="Ribosomal_bS6_sf"/>
</dbReference>
<gene>
    <name evidence="6 8" type="primary">rpsF</name>
    <name evidence="8" type="ORF">Pla144_17970</name>
</gene>
<evidence type="ECO:0000256" key="4">
    <source>
        <dbReference type="ARBA" id="ARBA00035104"/>
    </source>
</evidence>
<keyword evidence="6" id="KW-0694">RNA-binding</keyword>
<keyword evidence="6" id="KW-0699">rRNA-binding</keyword>
<keyword evidence="2 6" id="KW-0689">Ribosomal protein</keyword>
<dbReference type="CDD" id="cd00473">
    <property type="entry name" value="bS6"/>
    <property type="match status" value="1"/>
</dbReference>
<dbReference type="Proteomes" id="UP000318437">
    <property type="component" value="Unassembled WGS sequence"/>
</dbReference>
<dbReference type="OrthoDB" id="290527at2"/>
<sequence>MVLEENIGVYEGLFILDANAYARDHDGLAQEVNGLIEAAGGHIEVSRLWEERRLAYPIKGHRKGAYWITYFRMPTSNLTGLTRECEIQDNILRQLFIRLPGALVEPILEHARGGGVVRAVPVSDKEDDNENAEEEIEEEEVGV</sequence>
<keyword evidence="3 6" id="KW-0687">Ribonucleoprotein</keyword>
<reference evidence="8 9" key="1">
    <citation type="submission" date="2019-02" db="EMBL/GenBank/DDBJ databases">
        <title>Deep-cultivation of Planctomycetes and their phenomic and genomic characterization uncovers novel biology.</title>
        <authorList>
            <person name="Wiegand S."/>
            <person name="Jogler M."/>
            <person name="Boedeker C."/>
            <person name="Pinto D."/>
            <person name="Vollmers J."/>
            <person name="Rivas-Marin E."/>
            <person name="Kohn T."/>
            <person name="Peeters S.H."/>
            <person name="Heuer A."/>
            <person name="Rast P."/>
            <person name="Oberbeckmann S."/>
            <person name="Bunk B."/>
            <person name="Jeske O."/>
            <person name="Meyerdierks A."/>
            <person name="Storesund J.E."/>
            <person name="Kallscheuer N."/>
            <person name="Luecker S."/>
            <person name="Lage O.M."/>
            <person name="Pohl T."/>
            <person name="Merkel B.J."/>
            <person name="Hornburger P."/>
            <person name="Mueller R.-W."/>
            <person name="Bruemmer F."/>
            <person name="Labrenz M."/>
            <person name="Spormann A.M."/>
            <person name="Op Den Camp H."/>
            <person name="Overmann J."/>
            <person name="Amann R."/>
            <person name="Jetten M.S.M."/>
            <person name="Mascher T."/>
            <person name="Medema M.H."/>
            <person name="Devos D.P."/>
            <person name="Kaster A.-K."/>
            <person name="Ovreas L."/>
            <person name="Rohde M."/>
            <person name="Galperin M.Y."/>
            <person name="Jogler C."/>
        </authorList>
    </citation>
    <scope>NUCLEOTIDE SEQUENCE [LARGE SCALE GENOMIC DNA]</scope>
    <source>
        <strain evidence="8 9">Pla144</strain>
    </source>
</reference>
<dbReference type="InterPro" id="IPR000529">
    <property type="entry name" value="Ribosomal_bS6"/>
</dbReference>
<dbReference type="GO" id="GO:1990904">
    <property type="term" value="C:ribonucleoprotein complex"/>
    <property type="evidence" value="ECO:0007669"/>
    <property type="project" value="UniProtKB-KW"/>
</dbReference>
<dbReference type="Gene3D" id="3.30.70.60">
    <property type="match status" value="1"/>
</dbReference>
<dbReference type="Pfam" id="PF01250">
    <property type="entry name" value="Ribosomal_S6"/>
    <property type="match status" value="1"/>
</dbReference>
<dbReference type="GO" id="GO:0019843">
    <property type="term" value="F:rRNA binding"/>
    <property type="evidence" value="ECO:0007669"/>
    <property type="project" value="UniProtKB-UniRule"/>
</dbReference>
<comment type="caution">
    <text evidence="8">The sequence shown here is derived from an EMBL/GenBank/DDBJ whole genome shotgun (WGS) entry which is preliminary data.</text>
</comment>
<proteinExistence type="inferred from homology"/>
<dbReference type="GO" id="GO:0003735">
    <property type="term" value="F:structural constituent of ribosome"/>
    <property type="evidence" value="ECO:0007669"/>
    <property type="project" value="InterPro"/>
</dbReference>
<feature type="compositionally biased region" description="Acidic residues" evidence="7">
    <location>
        <begin position="125"/>
        <end position="143"/>
    </location>
</feature>